<dbReference type="Gene3D" id="3.40.50.1820">
    <property type="entry name" value="alpha/beta hydrolase"/>
    <property type="match status" value="1"/>
</dbReference>
<evidence type="ECO:0000313" key="3">
    <source>
        <dbReference type="EMBL" id="MBN7827240.1"/>
    </source>
</evidence>
<dbReference type="EMBL" id="JAFKCV010000015">
    <property type="protein sequence ID" value="MBN7827240.1"/>
    <property type="molecule type" value="Genomic_DNA"/>
</dbReference>
<dbReference type="Pfam" id="PF12695">
    <property type="entry name" value="Abhydrolase_5"/>
    <property type="match status" value="1"/>
</dbReference>
<dbReference type="RefSeq" id="WP_206575350.1">
    <property type="nucleotide sequence ID" value="NZ_JAFKCV010000015.1"/>
</dbReference>
<organism evidence="3 4">
    <name type="scientific">Bowmanella dokdonensis</name>
    <dbReference type="NCBI Taxonomy" id="751969"/>
    <lineage>
        <taxon>Bacteria</taxon>
        <taxon>Pseudomonadati</taxon>
        <taxon>Pseudomonadota</taxon>
        <taxon>Gammaproteobacteria</taxon>
        <taxon>Alteromonadales</taxon>
        <taxon>Alteromonadaceae</taxon>
        <taxon>Bowmanella</taxon>
    </lineage>
</organism>
<gene>
    <name evidence="3" type="ORF">J0A66_18555</name>
</gene>
<evidence type="ECO:0000256" key="1">
    <source>
        <dbReference type="SAM" id="Phobius"/>
    </source>
</evidence>
<dbReference type="AlphaFoldDB" id="A0A939DR38"/>
<comment type="caution">
    <text evidence="3">The sequence shown here is derived from an EMBL/GenBank/DDBJ whole genome shotgun (WGS) entry which is preliminary data.</text>
</comment>
<sequence length="264" mass="29031">MTQDKGLVKGERRRVRQAIHWAFILWAVFSTLWLANSVRTQGLPQGVLKSSDRVRVTEQDNWLRLQPQGAEQEASVLFICGSGIAASAYVPMLRPLAEQGFSVYILNLPWRFAPLGSHKEQALDQAQRLLNQDQGKWLVAGHSLGGALAARLAAQVPDKVDSLALIATTHPKRQDLSDLPMPVIKVYGSEDGIAPVQKIQANRHLLPAAARFEAIEGANHSQFGHYGHQLFDGEAGISRQQQQARTRAILLQALAGLAGMREQT</sequence>
<feature type="transmembrane region" description="Helical" evidence="1">
    <location>
        <begin position="18"/>
        <end position="35"/>
    </location>
</feature>
<proteinExistence type="predicted"/>
<dbReference type="InterPro" id="IPR029059">
    <property type="entry name" value="AB_hydrolase_5"/>
</dbReference>
<keyword evidence="1" id="KW-1133">Transmembrane helix</keyword>
<keyword evidence="1" id="KW-0472">Membrane</keyword>
<evidence type="ECO:0000313" key="4">
    <source>
        <dbReference type="Proteomes" id="UP000664654"/>
    </source>
</evidence>
<keyword evidence="1" id="KW-0812">Transmembrane</keyword>
<reference evidence="3" key="1">
    <citation type="submission" date="2021-03" db="EMBL/GenBank/DDBJ databases">
        <title>novel species isolated from a fishpond in China.</title>
        <authorList>
            <person name="Lu H."/>
            <person name="Cai Z."/>
        </authorList>
    </citation>
    <scope>NUCLEOTIDE SEQUENCE</scope>
    <source>
        <strain evidence="3">JCM 30855</strain>
    </source>
</reference>
<protein>
    <submittedName>
        <fullName evidence="3">Alpha/beta fold hydrolase</fullName>
    </submittedName>
</protein>
<dbReference type="InterPro" id="IPR029058">
    <property type="entry name" value="AB_hydrolase_fold"/>
</dbReference>
<accession>A0A939DR38</accession>
<dbReference type="SUPFAM" id="SSF53474">
    <property type="entry name" value="alpha/beta-Hydrolases"/>
    <property type="match status" value="1"/>
</dbReference>
<feature type="domain" description="Alpha/beta hydrolase fold-5" evidence="2">
    <location>
        <begin position="76"/>
        <end position="243"/>
    </location>
</feature>
<keyword evidence="4" id="KW-1185">Reference proteome</keyword>
<keyword evidence="3" id="KW-0378">Hydrolase</keyword>
<dbReference type="GO" id="GO:0016787">
    <property type="term" value="F:hydrolase activity"/>
    <property type="evidence" value="ECO:0007669"/>
    <property type="project" value="UniProtKB-KW"/>
</dbReference>
<evidence type="ECO:0000259" key="2">
    <source>
        <dbReference type="Pfam" id="PF12695"/>
    </source>
</evidence>
<name>A0A939DR38_9ALTE</name>
<dbReference type="Proteomes" id="UP000664654">
    <property type="component" value="Unassembled WGS sequence"/>
</dbReference>